<keyword evidence="2" id="KW-1185">Reference proteome</keyword>
<dbReference type="InterPro" id="IPR011333">
    <property type="entry name" value="SKP1/BTB/POZ_sf"/>
</dbReference>
<reference evidence="3" key="1">
    <citation type="submission" date="2016-11" db="UniProtKB">
        <authorList>
            <consortium name="WormBaseParasite"/>
        </authorList>
    </citation>
    <scope>IDENTIFICATION</scope>
</reference>
<organism evidence="2 3">
    <name type="scientific">Caenorhabditis tropicalis</name>
    <dbReference type="NCBI Taxonomy" id="1561998"/>
    <lineage>
        <taxon>Eukaryota</taxon>
        <taxon>Metazoa</taxon>
        <taxon>Ecdysozoa</taxon>
        <taxon>Nematoda</taxon>
        <taxon>Chromadorea</taxon>
        <taxon>Rhabditida</taxon>
        <taxon>Rhabditina</taxon>
        <taxon>Rhabditomorpha</taxon>
        <taxon>Rhabditoidea</taxon>
        <taxon>Rhabditidae</taxon>
        <taxon>Peloderinae</taxon>
        <taxon>Caenorhabditis</taxon>
    </lineage>
</organism>
<evidence type="ECO:0000313" key="3">
    <source>
        <dbReference type="WBParaSite" id="Csp11.Scaffold630.g16963.t3"/>
    </source>
</evidence>
<protein>
    <submittedName>
        <fullName evidence="3">BTB domain-containing protein</fullName>
    </submittedName>
</protein>
<dbReference type="PANTHER" id="PTHR22743:SF165">
    <property type="entry name" value="BTB AND MATH DOMAIN CONTAINING-RELATED"/>
    <property type="match status" value="1"/>
</dbReference>
<dbReference type="Proteomes" id="UP000095282">
    <property type="component" value="Unplaced"/>
</dbReference>
<dbReference type="SMART" id="SM00225">
    <property type="entry name" value="BTB"/>
    <property type="match status" value="1"/>
</dbReference>
<accession>A0A1I7UKU3</accession>
<dbReference type="SUPFAM" id="SSF54695">
    <property type="entry name" value="POZ domain"/>
    <property type="match status" value="1"/>
</dbReference>
<dbReference type="Pfam" id="PF00651">
    <property type="entry name" value="BTB"/>
    <property type="match status" value="1"/>
</dbReference>
<name>A0A1I7UKU3_9PELO</name>
<dbReference type="InterPro" id="IPR000210">
    <property type="entry name" value="BTB/POZ_dom"/>
</dbReference>
<proteinExistence type="predicted"/>
<evidence type="ECO:0000313" key="2">
    <source>
        <dbReference type="Proteomes" id="UP000095282"/>
    </source>
</evidence>
<dbReference type="AlphaFoldDB" id="A0A1I7UKU3"/>
<dbReference type="InterPro" id="IPR052664">
    <property type="entry name" value="BTB-MATH_domain_protein"/>
</dbReference>
<evidence type="ECO:0000259" key="1">
    <source>
        <dbReference type="SMART" id="SM00225"/>
    </source>
</evidence>
<dbReference type="WBParaSite" id="Csp11.Scaffold630.g16963.t3">
    <property type="protein sequence ID" value="Csp11.Scaffold630.g16963.t3"/>
    <property type="gene ID" value="Csp11.Scaffold630.g16963"/>
</dbReference>
<sequence>MSLRHKYALNGECFFENARFHMEMNNFPEIPIGRVGGRDGWVLRMRRKNRTCYRPYIFTSVRVPRFEGRLYFNILKNDGSSVFTVEKQWCLSVDDGLSGMVVEVEEWLNEENGYLTNGGIRIEYGFQIDFYQFTNGTWKFNYHDPPFGSLQTSNMITFHTRSKNVVSSFYCQKQLLTFHSSYFKTNKNLEIELESSYNLYFRKFLSVCHRILRNVYWRTSKFFLIIAQEYKLPNVVRPYISRRGGIPRFEGRFYINVLKNDGSSAFTVEKQGRVLLQKELCGVEMDVGEWLNEENGYLTNGELRVEYGLQIEGLRLTNGTWTFNFHDPLFGSQKTSSMFTFHRNSENGRASSLHCHKQLLTFHSSYFKTIRNSEFKLESSSSVHIKKFLEFCHGIHGNVNRITSNYCLAFAQHFKLSNVIRLVDQTMQKNTSGEKMLLLVVFETRHCLADWLKELGSSEELAKELKDLEPSDLERLSGEAMKQFVRFFFTH</sequence>
<dbReference type="PANTHER" id="PTHR22743">
    <property type="entry name" value="MEPRIN/TRAF-LIKE MATH FAMILY-C.ELEGANS"/>
    <property type="match status" value="1"/>
</dbReference>
<feature type="domain" description="BTB" evidence="1">
    <location>
        <begin position="337"/>
        <end position="431"/>
    </location>
</feature>